<gene>
    <name evidence="2" type="ORF">GLW00_03305</name>
</gene>
<organism evidence="2 3">
    <name type="scientific">Halobacillus litoralis</name>
    <dbReference type="NCBI Taxonomy" id="45668"/>
    <lineage>
        <taxon>Bacteria</taxon>
        <taxon>Bacillati</taxon>
        <taxon>Bacillota</taxon>
        <taxon>Bacilli</taxon>
        <taxon>Bacillales</taxon>
        <taxon>Bacillaceae</taxon>
        <taxon>Halobacillus</taxon>
    </lineage>
</organism>
<dbReference type="AlphaFoldDB" id="A0A845F7F2"/>
<evidence type="ECO:0000313" key="3">
    <source>
        <dbReference type="Proteomes" id="UP000450457"/>
    </source>
</evidence>
<dbReference type="InterPro" id="IPR007253">
    <property type="entry name" value="Cell_wall-bd_2"/>
</dbReference>
<proteinExistence type="predicted"/>
<dbReference type="PANTHER" id="PTHR30032:SF8">
    <property type="entry name" value="GERMINATION-SPECIFIC N-ACETYLMURAMOYL-L-ALANINE AMIDASE"/>
    <property type="match status" value="1"/>
</dbReference>
<dbReference type="EMBL" id="WMFA01000001">
    <property type="protein sequence ID" value="MYL69860.1"/>
    <property type="molecule type" value="Genomic_DNA"/>
</dbReference>
<accession>A0A845F7F2</accession>
<comment type="caution">
    <text evidence="2">The sequence shown here is derived from an EMBL/GenBank/DDBJ whole genome shotgun (WGS) entry which is preliminary data.</text>
</comment>
<reference evidence="2 3" key="1">
    <citation type="submission" date="2019-11" db="EMBL/GenBank/DDBJ databases">
        <title>Genome sequences of 17 halophilic strains isolated from different environments.</title>
        <authorList>
            <person name="Furrow R.E."/>
        </authorList>
    </citation>
    <scope>NUCLEOTIDE SEQUENCE [LARGE SCALE GENOMIC DNA]</scope>
    <source>
        <strain evidence="2 3">SL-4</strain>
    </source>
</reference>
<dbReference type="InterPro" id="IPR051922">
    <property type="entry name" value="Bact_Sporulation_Assoc"/>
</dbReference>
<name>A0A845F7F2_9BACI</name>
<dbReference type="Gene3D" id="3.40.50.12090">
    <property type="match status" value="2"/>
</dbReference>
<keyword evidence="1" id="KW-0732">Signal</keyword>
<protein>
    <recommendedName>
        <fullName evidence="4">Cell wall-binding repeat-containing protein</fullName>
    </recommendedName>
</protein>
<feature type="signal peptide" evidence="1">
    <location>
        <begin position="1"/>
        <end position="35"/>
    </location>
</feature>
<evidence type="ECO:0000256" key="1">
    <source>
        <dbReference type="SAM" id="SignalP"/>
    </source>
</evidence>
<dbReference type="Gene3D" id="2.60.120.380">
    <property type="match status" value="1"/>
</dbReference>
<dbReference type="PANTHER" id="PTHR30032">
    <property type="entry name" value="N-ACETYLMURAMOYL-L-ALANINE AMIDASE-RELATED"/>
    <property type="match status" value="1"/>
</dbReference>
<dbReference type="Pfam" id="PF04122">
    <property type="entry name" value="CW_binding_2"/>
    <property type="match status" value="3"/>
</dbReference>
<evidence type="ECO:0008006" key="4">
    <source>
        <dbReference type="Google" id="ProtNLM"/>
    </source>
</evidence>
<feature type="chain" id="PRO_5032911503" description="Cell wall-binding repeat-containing protein" evidence="1">
    <location>
        <begin position="36"/>
        <end position="483"/>
    </location>
</feature>
<sequence>MKLKVKGKMKRVKKFVGFTVAALLTSTLFTTPALATSETPFKSLEDFKKQKQVPNAQEVELLGYNDWGAFEEEEPNNTMAQANHITTEDLAVGTFTKGDKDYYKIEINGDEEVDLSVSLFSMDVDETNMQLNVNVYNSTGEEMDSYFKDSDEYGFAGGFYLNPGVYYLEVSDLADLNNGETYMLSPFVIEEEPYIDRIAGEDRYHTAAAIAVRRSGGYPNDHIILATGADFPDALAGAPLAFYYDAPILLTRKNALPQITKSTIDVLGAKHVTILGGTGAISKDVENSLVKLGLDVERISGADRYETATAIAEVLPPSEGAVVAYGRNFPDALSIAPVAASNMMPILLTEKSKLPEATKQAMNDYDFTYVVGGSGVVDQKVFSQLPDPERISGKNRYSTSIAIAEHFELEPQFVNIATGADFADALAGATYTYGEPLLLTPTNYLSPEVKDYFVKNETFYFTIFGGTAAVSENVEEEILELFE</sequence>
<dbReference type="SUPFAM" id="SSF89260">
    <property type="entry name" value="Collagen-binding domain"/>
    <property type="match status" value="1"/>
</dbReference>
<evidence type="ECO:0000313" key="2">
    <source>
        <dbReference type="EMBL" id="MYL69860.1"/>
    </source>
</evidence>
<dbReference type="Proteomes" id="UP000450457">
    <property type="component" value="Unassembled WGS sequence"/>
</dbReference>